<reference evidence="1" key="1">
    <citation type="submission" date="2021-01" db="EMBL/GenBank/DDBJ databases">
        <authorList>
            <consortium name="Genoscope - CEA"/>
            <person name="William W."/>
        </authorList>
    </citation>
    <scope>NUCLEOTIDE SEQUENCE</scope>
</reference>
<comment type="caution">
    <text evidence="1">The sequence shown here is derived from an EMBL/GenBank/DDBJ whole genome shotgun (WGS) entry which is preliminary data.</text>
</comment>
<sequence>MLISHLTLPVNDIEFVDALILTASSQEESFWKFQLLANKHQMQQIPLVKQYHL</sequence>
<protein>
    <submittedName>
        <fullName evidence="1">Uncharacterized protein</fullName>
    </submittedName>
</protein>
<dbReference type="AlphaFoldDB" id="A0A8S1LWV7"/>
<dbReference type="EMBL" id="CAJJDM010000045">
    <property type="protein sequence ID" value="CAD8070435.1"/>
    <property type="molecule type" value="Genomic_DNA"/>
</dbReference>
<gene>
    <name evidence="1" type="ORF">PPRIM_AZ9-3.1.T0450236</name>
</gene>
<evidence type="ECO:0000313" key="2">
    <source>
        <dbReference type="Proteomes" id="UP000688137"/>
    </source>
</evidence>
<keyword evidence="2" id="KW-1185">Reference proteome</keyword>
<accession>A0A8S1LWV7</accession>
<name>A0A8S1LWV7_PARPR</name>
<dbReference type="Proteomes" id="UP000688137">
    <property type="component" value="Unassembled WGS sequence"/>
</dbReference>
<evidence type="ECO:0000313" key="1">
    <source>
        <dbReference type="EMBL" id="CAD8070435.1"/>
    </source>
</evidence>
<organism evidence="1 2">
    <name type="scientific">Paramecium primaurelia</name>
    <dbReference type="NCBI Taxonomy" id="5886"/>
    <lineage>
        <taxon>Eukaryota</taxon>
        <taxon>Sar</taxon>
        <taxon>Alveolata</taxon>
        <taxon>Ciliophora</taxon>
        <taxon>Intramacronucleata</taxon>
        <taxon>Oligohymenophorea</taxon>
        <taxon>Peniculida</taxon>
        <taxon>Parameciidae</taxon>
        <taxon>Paramecium</taxon>
    </lineage>
</organism>
<proteinExistence type="predicted"/>